<evidence type="ECO:0008006" key="8">
    <source>
        <dbReference type="Google" id="ProtNLM"/>
    </source>
</evidence>
<keyword evidence="2 5" id="KW-0812">Transmembrane</keyword>
<feature type="transmembrane region" description="Helical" evidence="5">
    <location>
        <begin position="215"/>
        <end position="233"/>
    </location>
</feature>
<organism evidence="6 7">
    <name type="scientific">Candidatus Nealsonbacteria bacterium RIFOXYB1_FULL_40_15</name>
    <dbReference type="NCBI Taxonomy" id="1801677"/>
    <lineage>
        <taxon>Bacteria</taxon>
        <taxon>Candidatus Nealsoniibacteriota</taxon>
    </lineage>
</organism>
<feature type="transmembrane region" description="Helical" evidence="5">
    <location>
        <begin position="165"/>
        <end position="184"/>
    </location>
</feature>
<keyword evidence="3 5" id="KW-1133">Transmembrane helix</keyword>
<dbReference type="SUPFAM" id="SSF103473">
    <property type="entry name" value="MFS general substrate transporter"/>
    <property type="match status" value="1"/>
</dbReference>
<dbReference type="EMBL" id="MHMM01000010">
    <property type="protein sequence ID" value="OGZ27197.1"/>
    <property type="molecule type" value="Genomic_DNA"/>
</dbReference>
<reference evidence="6 7" key="1">
    <citation type="journal article" date="2016" name="Nat. Commun.">
        <title>Thousands of microbial genomes shed light on interconnected biogeochemical processes in an aquifer system.</title>
        <authorList>
            <person name="Anantharaman K."/>
            <person name="Brown C.T."/>
            <person name="Hug L.A."/>
            <person name="Sharon I."/>
            <person name="Castelle C.J."/>
            <person name="Probst A.J."/>
            <person name="Thomas B.C."/>
            <person name="Singh A."/>
            <person name="Wilkins M.J."/>
            <person name="Karaoz U."/>
            <person name="Brodie E.L."/>
            <person name="Williams K.H."/>
            <person name="Hubbard S.S."/>
            <person name="Banfield J.F."/>
        </authorList>
    </citation>
    <scope>NUCLEOTIDE SEQUENCE [LARGE SCALE GENOMIC DNA]</scope>
</reference>
<feature type="transmembrane region" description="Helical" evidence="5">
    <location>
        <begin position="75"/>
        <end position="105"/>
    </location>
</feature>
<dbReference type="InterPro" id="IPR053160">
    <property type="entry name" value="MFS_DHA3_Transporter"/>
</dbReference>
<keyword evidence="4 5" id="KW-0472">Membrane</keyword>
<dbReference type="STRING" id="1801677.A2365_00830"/>
<dbReference type="Proteomes" id="UP000177740">
    <property type="component" value="Unassembled WGS sequence"/>
</dbReference>
<comment type="caution">
    <text evidence="6">The sequence shown here is derived from an EMBL/GenBank/DDBJ whole genome shotgun (WGS) entry which is preliminary data.</text>
</comment>
<evidence type="ECO:0000256" key="1">
    <source>
        <dbReference type="ARBA" id="ARBA00004141"/>
    </source>
</evidence>
<dbReference type="InterPro" id="IPR036259">
    <property type="entry name" value="MFS_trans_sf"/>
</dbReference>
<dbReference type="PANTHER" id="PTHR23530:SF1">
    <property type="entry name" value="PERMEASE, MAJOR FACILITATOR SUPERFAMILY-RELATED"/>
    <property type="match status" value="1"/>
</dbReference>
<dbReference type="InterPro" id="IPR011701">
    <property type="entry name" value="MFS"/>
</dbReference>
<dbReference type="Pfam" id="PF07690">
    <property type="entry name" value="MFS_1"/>
    <property type="match status" value="1"/>
</dbReference>
<dbReference type="GO" id="GO:0016020">
    <property type="term" value="C:membrane"/>
    <property type="evidence" value="ECO:0007669"/>
    <property type="project" value="UniProtKB-SubCell"/>
</dbReference>
<dbReference type="PROSITE" id="PS00216">
    <property type="entry name" value="SUGAR_TRANSPORT_1"/>
    <property type="match status" value="1"/>
</dbReference>
<dbReference type="PANTHER" id="PTHR23530">
    <property type="entry name" value="TRANSPORT PROTEIN-RELATED"/>
    <property type="match status" value="1"/>
</dbReference>
<dbReference type="InterPro" id="IPR005829">
    <property type="entry name" value="Sugar_transporter_CS"/>
</dbReference>
<protein>
    <recommendedName>
        <fullName evidence="8">Major facilitator superfamily (MFS) profile domain-containing protein</fullName>
    </recommendedName>
</protein>
<feature type="transmembrane region" description="Helical" evidence="5">
    <location>
        <begin position="139"/>
        <end position="159"/>
    </location>
</feature>
<feature type="transmembrane region" description="Helical" evidence="5">
    <location>
        <begin position="45"/>
        <end position="69"/>
    </location>
</feature>
<feature type="transmembrane region" description="Helical" evidence="5">
    <location>
        <begin position="12"/>
        <end position="33"/>
    </location>
</feature>
<accession>A0A1G2EN72</accession>
<gene>
    <name evidence="6" type="ORF">A2365_00830</name>
</gene>
<proteinExistence type="predicted"/>
<evidence type="ECO:0000256" key="3">
    <source>
        <dbReference type="ARBA" id="ARBA00022989"/>
    </source>
</evidence>
<name>A0A1G2EN72_9BACT</name>
<evidence type="ECO:0000313" key="6">
    <source>
        <dbReference type="EMBL" id="OGZ27197.1"/>
    </source>
</evidence>
<evidence type="ECO:0000256" key="4">
    <source>
        <dbReference type="ARBA" id="ARBA00023136"/>
    </source>
</evidence>
<evidence type="ECO:0000256" key="2">
    <source>
        <dbReference type="ARBA" id="ARBA00022692"/>
    </source>
</evidence>
<evidence type="ECO:0000313" key="7">
    <source>
        <dbReference type="Proteomes" id="UP000177740"/>
    </source>
</evidence>
<dbReference type="GO" id="GO:0022857">
    <property type="term" value="F:transmembrane transporter activity"/>
    <property type="evidence" value="ECO:0007669"/>
    <property type="project" value="InterPro"/>
</dbReference>
<comment type="subcellular location">
    <subcellularLocation>
        <location evidence="1">Membrane</location>
        <topology evidence="1">Multi-pass membrane protein</topology>
    </subcellularLocation>
</comment>
<dbReference type="AlphaFoldDB" id="A0A1G2EN72"/>
<evidence type="ECO:0000256" key="5">
    <source>
        <dbReference type="SAM" id="Phobius"/>
    </source>
</evidence>
<sequence length="265" mass="30352">MTEKEVNRNVKLYKWFFVLIEPLFIGPTLILYLQQIGKMSLSQIYVMEAVVVAGFVILEIPSGALADLIGRKKTIFLGAVCMLAGKIVLALVTSPVCVWISNIFWMVSMSMRSGADYAFLYDSLKKVGRESEFKKIQGVAQSNLFLALAFCSLSAGFLSETDMRLPFVLSVPGIMVSCIITMMFKETPRTEKYAAKKQKELMKLSILFVKNHKKMRWIIAFSILVTVSSKIWFFSYNPYFELVNLDLRYYGIMFFFFRNKGTLHF</sequence>
<dbReference type="Gene3D" id="1.20.1250.20">
    <property type="entry name" value="MFS general substrate transporter like domains"/>
    <property type="match status" value="1"/>
</dbReference>